<accession>A0AAW9FQS1</accession>
<dbReference type="RefSeq" id="WP_320203851.1">
    <property type="nucleotide sequence ID" value="NZ_CP133553.1"/>
</dbReference>
<dbReference type="Gene3D" id="3.30.1330.40">
    <property type="entry name" value="RutC-like"/>
    <property type="match status" value="1"/>
</dbReference>
<dbReference type="AlphaFoldDB" id="A0AAW9FQS1"/>
<dbReference type="EMBL" id="JAVRAF010000030">
    <property type="protein sequence ID" value="MDX8305789.1"/>
    <property type="molecule type" value="Genomic_DNA"/>
</dbReference>
<gene>
    <name evidence="1" type="ORF">RMR22_26565</name>
</gene>
<dbReference type="InterPro" id="IPR035959">
    <property type="entry name" value="RutC-like_sf"/>
</dbReference>
<evidence type="ECO:0000313" key="1">
    <source>
        <dbReference type="EMBL" id="MDX8305789.1"/>
    </source>
</evidence>
<name>A0AAW9FQS1_9HYPH</name>
<dbReference type="InterPro" id="IPR035709">
    <property type="entry name" value="YoaB-like"/>
</dbReference>
<dbReference type="PANTHER" id="PTHR47328">
    <property type="match status" value="1"/>
</dbReference>
<dbReference type="SUPFAM" id="SSF55298">
    <property type="entry name" value="YjgF-like"/>
    <property type="match status" value="1"/>
</dbReference>
<reference evidence="1" key="1">
    <citation type="journal article" date="2023" name="Phytobiomes J">
        <title>Deciphering the key players within the bacterial microbiota associated with aerial crown gall tumors on rhododendron: Insights into the gallobiome.</title>
        <authorList>
            <person name="Kuzmanovic N."/>
            <person name="Nesme J."/>
            <person name="Wolf J."/>
            <person name="Neumann-Schaal M."/>
            <person name="Petersen J."/>
            <person name="Fernandez-Gnecco G."/>
            <person name="Sproeer C."/>
            <person name="Bunk B."/>
            <person name="Overmann J."/>
            <person name="Sorensen S.J."/>
            <person name="Idczak E."/>
            <person name="Smalla K."/>
        </authorList>
    </citation>
    <scope>NUCLEOTIDE SEQUENCE</scope>
    <source>
        <strain evidence="1">Rho-11.1</strain>
    </source>
</reference>
<protein>
    <submittedName>
        <fullName evidence="1">Uncharacterized protein</fullName>
    </submittedName>
</protein>
<comment type="caution">
    <text evidence="1">The sequence shown here is derived from an EMBL/GenBank/DDBJ whole genome shotgun (WGS) entry which is preliminary data.</text>
</comment>
<sequence>MLQAIVRLTDINDCAEMNDVRDAWVPENQAPARACSQAPLARPELKRK</sequence>
<proteinExistence type="predicted"/>
<dbReference type="PANTHER" id="PTHR47328:SF1">
    <property type="entry name" value="RUTC FAMILY PROTEIN YOAB"/>
    <property type="match status" value="1"/>
</dbReference>
<organism evidence="1">
    <name type="scientific">Agrobacterium rosae</name>
    <dbReference type="NCBI Taxonomy" id="1972867"/>
    <lineage>
        <taxon>Bacteria</taxon>
        <taxon>Pseudomonadati</taxon>
        <taxon>Pseudomonadota</taxon>
        <taxon>Alphaproteobacteria</taxon>
        <taxon>Hyphomicrobiales</taxon>
        <taxon>Rhizobiaceae</taxon>
        <taxon>Rhizobium/Agrobacterium group</taxon>
        <taxon>Agrobacterium</taxon>
    </lineage>
</organism>